<dbReference type="Gene3D" id="3.10.250.10">
    <property type="entry name" value="SRCR-like domain"/>
    <property type="match status" value="1"/>
</dbReference>
<comment type="caution">
    <text evidence="7">The sequence shown here is derived from an EMBL/GenBank/DDBJ whole genome shotgun (WGS) entry which is preliminary data.</text>
</comment>
<feature type="chain" id="PRO_5044711144" description="SRCR domain-containing protein" evidence="4">
    <location>
        <begin position="21"/>
        <end position="127"/>
    </location>
</feature>
<proteinExistence type="predicted"/>
<dbReference type="Pfam" id="PF00530">
    <property type="entry name" value="SRCR"/>
    <property type="match status" value="1"/>
</dbReference>
<dbReference type="AlphaFoldDB" id="A0AAN9FVU6"/>
<evidence type="ECO:0000256" key="3">
    <source>
        <dbReference type="PROSITE-ProRule" id="PRU00196"/>
    </source>
</evidence>
<dbReference type="GO" id="GO:0016020">
    <property type="term" value="C:membrane"/>
    <property type="evidence" value="ECO:0007669"/>
    <property type="project" value="InterPro"/>
</dbReference>
<evidence type="ECO:0000313" key="8">
    <source>
        <dbReference type="Proteomes" id="UP001374579"/>
    </source>
</evidence>
<organism evidence="7 8">
    <name type="scientific">Littorina saxatilis</name>
    <dbReference type="NCBI Taxonomy" id="31220"/>
    <lineage>
        <taxon>Eukaryota</taxon>
        <taxon>Metazoa</taxon>
        <taxon>Spiralia</taxon>
        <taxon>Lophotrochozoa</taxon>
        <taxon>Mollusca</taxon>
        <taxon>Gastropoda</taxon>
        <taxon>Caenogastropoda</taxon>
        <taxon>Littorinimorpha</taxon>
        <taxon>Littorinoidea</taxon>
        <taxon>Littorinidae</taxon>
        <taxon>Littorina</taxon>
    </lineage>
</organism>
<evidence type="ECO:0000256" key="1">
    <source>
        <dbReference type="ARBA" id="ARBA00023157"/>
    </source>
</evidence>
<feature type="disulfide bond" evidence="3">
    <location>
        <begin position="95"/>
        <end position="105"/>
    </location>
</feature>
<dbReference type="PANTHER" id="PTHR48071">
    <property type="entry name" value="SRCR DOMAIN-CONTAINING PROTEIN"/>
    <property type="match status" value="1"/>
</dbReference>
<name>A0AAN9FVU6_9CAEN</name>
<evidence type="ECO:0000313" key="7">
    <source>
        <dbReference type="EMBL" id="KAK7087392.1"/>
    </source>
</evidence>
<keyword evidence="8" id="KW-1185">Reference proteome</keyword>
<keyword evidence="2" id="KW-0325">Glycoprotein</keyword>
<dbReference type="SUPFAM" id="SSF56487">
    <property type="entry name" value="SRCR-like"/>
    <property type="match status" value="1"/>
</dbReference>
<dbReference type="Proteomes" id="UP001374579">
    <property type="component" value="Unassembled WGS sequence"/>
</dbReference>
<reference evidence="7 8" key="1">
    <citation type="submission" date="2024-02" db="EMBL/GenBank/DDBJ databases">
        <title>Chromosome-scale genome assembly of the rough periwinkle Littorina saxatilis.</title>
        <authorList>
            <person name="De Jode A."/>
            <person name="Faria R."/>
            <person name="Formenti G."/>
            <person name="Sims Y."/>
            <person name="Smith T.P."/>
            <person name="Tracey A."/>
            <person name="Wood J.M.D."/>
            <person name="Zagrodzka Z.B."/>
            <person name="Johannesson K."/>
            <person name="Butlin R.K."/>
            <person name="Leder E.H."/>
        </authorList>
    </citation>
    <scope>NUCLEOTIDE SEQUENCE [LARGE SCALE GENOMIC DNA]</scope>
    <source>
        <strain evidence="7">Snail1</strain>
        <tissue evidence="7">Muscle</tissue>
    </source>
</reference>
<evidence type="ECO:0000256" key="4">
    <source>
        <dbReference type="SAM" id="SignalP"/>
    </source>
</evidence>
<accession>A0AAN9FVU6</accession>
<feature type="domain" description="SRCR" evidence="5">
    <location>
        <begin position="28"/>
        <end position="125"/>
    </location>
</feature>
<dbReference type="SMART" id="SM00202">
    <property type="entry name" value="SR"/>
    <property type="match status" value="1"/>
</dbReference>
<evidence type="ECO:0000256" key="2">
    <source>
        <dbReference type="ARBA" id="ARBA00023180"/>
    </source>
</evidence>
<dbReference type="EMBL" id="JBAMIC010004070">
    <property type="protein sequence ID" value="KAK7087387.1"/>
    <property type="molecule type" value="Genomic_DNA"/>
</dbReference>
<dbReference type="PANTHER" id="PTHR48071:SF18">
    <property type="entry name" value="DELETED IN MALIGNANT BRAIN TUMORS 1 PROTEIN-RELATED"/>
    <property type="match status" value="1"/>
</dbReference>
<sequence>MAMLWCAILLTAASLRVSTGATVDLQDIRLANGNATAGRVEVLIDRMWGTVCDDSWADEDAGVVCRSLGLTGGVALSKAAYGKGQGPIHMDDVHCTGDENSLGKCWTNIGSDNCLHSEDAAVICQTA</sequence>
<evidence type="ECO:0000313" key="6">
    <source>
        <dbReference type="EMBL" id="KAK7087387.1"/>
    </source>
</evidence>
<comment type="caution">
    <text evidence="3">Lacks conserved residue(s) required for the propagation of feature annotation.</text>
</comment>
<gene>
    <name evidence="6" type="ORF">V1264_021447</name>
    <name evidence="7" type="ORF">V1264_021452</name>
</gene>
<dbReference type="PRINTS" id="PR00258">
    <property type="entry name" value="SPERACTRCPTR"/>
</dbReference>
<dbReference type="PROSITE" id="PS50287">
    <property type="entry name" value="SRCR_2"/>
    <property type="match status" value="1"/>
</dbReference>
<dbReference type="PROSITE" id="PS00420">
    <property type="entry name" value="SRCR_1"/>
    <property type="match status" value="1"/>
</dbReference>
<dbReference type="EMBL" id="JBAMIC010004070">
    <property type="protein sequence ID" value="KAK7087392.1"/>
    <property type="molecule type" value="Genomic_DNA"/>
</dbReference>
<dbReference type="InterPro" id="IPR036772">
    <property type="entry name" value="SRCR-like_dom_sf"/>
</dbReference>
<dbReference type="FunFam" id="3.10.250.10:FF:000011">
    <property type="entry name" value="Scavenger receptor class A member 5"/>
    <property type="match status" value="1"/>
</dbReference>
<keyword evidence="1 3" id="KW-1015">Disulfide bond</keyword>
<evidence type="ECO:0000259" key="5">
    <source>
        <dbReference type="PROSITE" id="PS50287"/>
    </source>
</evidence>
<keyword evidence="4" id="KW-0732">Signal</keyword>
<dbReference type="InterPro" id="IPR001190">
    <property type="entry name" value="SRCR"/>
</dbReference>
<feature type="signal peptide" evidence="4">
    <location>
        <begin position="1"/>
        <end position="20"/>
    </location>
</feature>
<protein>
    <recommendedName>
        <fullName evidence="5">SRCR domain-containing protein</fullName>
    </recommendedName>
</protein>